<accession>A0A4R8V8X0</accession>
<keyword evidence="2" id="KW-0472">Membrane</keyword>
<dbReference type="OrthoDB" id="4792842at2"/>
<evidence type="ECO:0000256" key="2">
    <source>
        <dbReference type="SAM" id="Phobius"/>
    </source>
</evidence>
<feature type="region of interest" description="Disordered" evidence="1">
    <location>
        <begin position="167"/>
        <end position="195"/>
    </location>
</feature>
<protein>
    <recommendedName>
        <fullName evidence="5">Cell division protein FtsL</fullName>
    </recommendedName>
</protein>
<evidence type="ECO:0000256" key="1">
    <source>
        <dbReference type="SAM" id="MobiDB-lite"/>
    </source>
</evidence>
<comment type="caution">
    <text evidence="3">The sequence shown here is derived from an EMBL/GenBank/DDBJ whole genome shotgun (WGS) entry which is preliminary data.</text>
</comment>
<dbReference type="Proteomes" id="UP000298488">
    <property type="component" value="Unassembled WGS sequence"/>
</dbReference>
<proteinExistence type="predicted"/>
<organism evidence="3 4">
    <name type="scientific">Terrimesophilobacter mesophilus</name>
    <dbReference type="NCBI Taxonomy" id="433647"/>
    <lineage>
        <taxon>Bacteria</taxon>
        <taxon>Bacillati</taxon>
        <taxon>Actinomycetota</taxon>
        <taxon>Actinomycetes</taxon>
        <taxon>Micrococcales</taxon>
        <taxon>Microbacteriaceae</taxon>
        <taxon>Terrimesophilobacter</taxon>
    </lineage>
</organism>
<feature type="compositionally biased region" description="Low complexity" evidence="1">
    <location>
        <begin position="167"/>
        <end position="181"/>
    </location>
</feature>
<dbReference type="AlphaFoldDB" id="A0A4R8V8X0"/>
<dbReference type="EMBL" id="SOFI01000003">
    <property type="protein sequence ID" value="TFB78935.1"/>
    <property type="molecule type" value="Genomic_DNA"/>
</dbReference>
<dbReference type="RefSeq" id="WP_104094817.1">
    <property type="nucleotide sequence ID" value="NZ_JACHBP010000001.1"/>
</dbReference>
<feature type="compositionally biased region" description="Basic and acidic residues" evidence="1">
    <location>
        <begin position="10"/>
        <end position="29"/>
    </location>
</feature>
<reference evidence="3 4" key="1">
    <citation type="submission" date="2019-03" db="EMBL/GenBank/DDBJ databases">
        <title>Genomics of glacier-inhabiting Cryobacterium strains.</title>
        <authorList>
            <person name="Liu Q."/>
            <person name="Xin Y.-H."/>
        </authorList>
    </citation>
    <scope>NUCLEOTIDE SEQUENCE [LARGE SCALE GENOMIC DNA]</scope>
    <source>
        <strain evidence="3 4">CGMCC 1.10440</strain>
    </source>
</reference>
<keyword evidence="2" id="KW-1133">Transmembrane helix</keyword>
<sequence length="195" mass="20209">MSAVAASTARPERREDAGPRRRLDVVSTREQKRSRPKAVYALVTVGGLFAILVAQLLLSIVVSDGAYQISSLQQQQRELARDEQSLTEQLHVLESPQHLAANAQALGMVTNSSMAYLRLSDGKVLGKPVAATASSGIRHGKDGSPLIPNELLNGVALTPVSAVVDTDAAAGAPGTPDAPGSVASDGAGLPSPNTR</sequence>
<keyword evidence="4" id="KW-1185">Reference proteome</keyword>
<feature type="transmembrane region" description="Helical" evidence="2">
    <location>
        <begin position="39"/>
        <end position="62"/>
    </location>
</feature>
<evidence type="ECO:0000313" key="3">
    <source>
        <dbReference type="EMBL" id="TFB78935.1"/>
    </source>
</evidence>
<evidence type="ECO:0008006" key="5">
    <source>
        <dbReference type="Google" id="ProtNLM"/>
    </source>
</evidence>
<feature type="region of interest" description="Disordered" evidence="1">
    <location>
        <begin position="1"/>
        <end position="29"/>
    </location>
</feature>
<name>A0A4R8V8X0_9MICO</name>
<evidence type="ECO:0000313" key="4">
    <source>
        <dbReference type="Proteomes" id="UP000298488"/>
    </source>
</evidence>
<gene>
    <name evidence="3" type="ORF">E3N84_01920</name>
</gene>
<keyword evidence="2" id="KW-0812">Transmembrane</keyword>